<proteinExistence type="predicted"/>
<keyword evidence="4" id="KW-1185">Reference proteome</keyword>
<evidence type="ECO:0000259" key="2">
    <source>
        <dbReference type="PROSITE" id="PS50097"/>
    </source>
</evidence>
<dbReference type="Pfam" id="PF00651">
    <property type="entry name" value="BTB"/>
    <property type="match status" value="1"/>
</dbReference>
<name>A0A836CHY6_9STRA</name>
<dbReference type="AlphaFoldDB" id="A0A836CHY6"/>
<dbReference type="EMBL" id="JAFCMP010000118">
    <property type="protein sequence ID" value="KAG5185888.1"/>
    <property type="molecule type" value="Genomic_DNA"/>
</dbReference>
<dbReference type="SUPFAM" id="SSF54695">
    <property type="entry name" value="POZ domain"/>
    <property type="match status" value="1"/>
</dbReference>
<dbReference type="Gene3D" id="1.25.40.420">
    <property type="match status" value="1"/>
</dbReference>
<organism evidence="3 4">
    <name type="scientific">Tribonema minus</name>
    <dbReference type="NCBI Taxonomy" id="303371"/>
    <lineage>
        <taxon>Eukaryota</taxon>
        <taxon>Sar</taxon>
        <taxon>Stramenopiles</taxon>
        <taxon>Ochrophyta</taxon>
        <taxon>PX clade</taxon>
        <taxon>Xanthophyceae</taxon>
        <taxon>Tribonematales</taxon>
        <taxon>Tribonemataceae</taxon>
        <taxon>Tribonema</taxon>
    </lineage>
</organism>
<dbReference type="OrthoDB" id="10249567at2759"/>
<dbReference type="PANTHER" id="PTHR24413">
    <property type="entry name" value="SPECKLE-TYPE POZ PROTEIN"/>
    <property type="match status" value="1"/>
</dbReference>
<dbReference type="PROSITE" id="PS50097">
    <property type="entry name" value="BTB"/>
    <property type="match status" value="1"/>
</dbReference>
<accession>A0A836CHY6</accession>
<dbReference type="Proteomes" id="UP000664859">
    <property type="component" value="Unassembled WGS sequence"/>
</dbReference>
<evidence type="ECO:0000256" key="1">
    <source>
        <dbReference type="SAM" id="MobiDB-lite"/>
    </source>
</evidence>
<comment type="caution">
    <text evidence="3">The sequence shown here is derived from an EMBL/GenBank/DDBJ whole genome shotgun (WGS) entry which is preliminary data.</text>
</comment>
<dbReference type="InterPro" id="IPR011333">
    <property type="entry name" value="SKP1/BTB/POZ_sf"/>
</dbReference>
<reference evidence="3" key="1">
    <citation type="submission" date="2021-02" db="EMBL/GenBank/DDBJ databases">
        <title>First Annotated Genome of the Yellow-green Alga Tribonema minus.</title>
        <authorList>
            <person name="Mahan K.M."/>
        </authorList>
    </citation>
    <scope>NUCLEOTIDE SEQUENCE</scope>
    <source>
        <strain evidence="3">UTEX B ZZ1240</strain>
    </source>
</reference>
<feature type="domain" description="BTB" evidence="2">
    <location>
        <begin position="143"/>
        <end position="209"/>
    </location>
</feature>
<dbReference type="InterPro" id="IPR000210">
    <property type="entry name" value="BTB/POZ_dom"/>
</dbReference>
<sequence length="347" mass="38822">MAANQQGANGSRASVNEHVEFVVKAAEDLILEGKERSLVRVRAGTPYSCLMLKNQRFSSLFRHYAKHHGLRKEDLAYYFTEALQNEDTPESIFLQPRDEVIVRKRRLNQSDEDSEDDDIEDLKASGERFISQFGALLADDEHCDVTFFVGDAKAPVKAHKVVLVARSEYFRNMFRRGAMREGATCEVSIESHEEQTVRWMLEYFYTNEVVDLHRCTADQVAAVLSIAEEYQLLDLKKLCEVTARGIVTTANVARLLAAAEQFHAATLRSACMAFVQKNMSDCAYNTSFTSDLMVTPKLCVSILKHISGDTKPDAAGSASNRGTKRRRVDIEVEADVAQQGGNARANP</sequence>
<protein>
    <submittedName>
        <fullName evidence="3">BTB/POZ protein</fullName>
    </submittedName>
</protein>
<gene>
    <name evidence="3" type="ORF">JKP88DRAFT_194282</name>
</gene>
<dbReference type="Gene3D" id="3.30.710.10">
    <property type="entry name" value="Potassium Channel Kv1.1, Chain A"/>
    <property type="match status" value="1"/>
</dbReference>
<evidence type="ECO:0000313" key="4">
    <source>
        <dbReference type="Proteomes" id="UP000664859"/>
    </source>
</evidence>
<evidence type="ECO:0000313" key="3">
    <source>
        <dbReference type="EMBL" id="KAG5185888.1"/>
    </source>
</evidence>
<feature type="region of interest" description="Disordered" evidence="1">
    <location>
        <begin position="310"/>
        <end position="347"/>
    </location>
</feature>
<dbReference type="SMART" id="SM00225">
    <property type="entry name" value="BTB"/>
    <property type="match status" value="1"/>
</dbReference>